<dbReference type="Proteomes" id="UP000471052">
    <property type="component" value="Unassembled WGS sequence"/>
</dbReference>
<evidence type="ECO:0000313" key="4">
    <source>
        <dbReference type="Proteomes" id="UP001212085"/>
    </source>
</evidence>
<accession>A0A6N7X182</accession>
<proteinExistence type="predicted"/>
<dbReference type="AlphaFoldDB" id="A0A6N7X182"/>
<gene>
    <name evidence="1" type="ORF">FYJ82_02810</name>
    <name evidence="2" type="ORF">O6R09_07325</name>
</gene>
<organism evidence="1 3">
    <name type="scientific">Streptococcus alactolyticus</name>
    <dbReference type="NCBI Taxonomy" id="29389"/>
    <lineage>
        <taxon>Bacteria</taxon>
        <taxon>Bacillati</taxon>
        <taxon>Bacillota</taxon>
        <taxon>Bacilli</taxon>
        <taxon>Lactobacillales</taxon>
        <taxon>Streptococcaceae</taxon>
        <taxon>Streptococcus</taxon>
    </lineage>
</organism>
<dbReference type="GeneID" id="99636126"/>
<sequence length="80" mass="9624">MHPLTVHETIQRMHQKYLETETPTVYTLEEVSDRVLLIKRRLANLEKERCICLREGRDVTRIDQKIAKQKEQFMVNCLQK</sequence>
<reference evidence="2 4" key="2">
    <citation type="submission" date="2022-12" db="EMBL/GenBank/DDBJ databases">
        <title>Streptococcus alactolyticus LGM, complete genome.</title>
        <authorList>
            <person name="Liu Z."/>
            <person name="Mu C."/>
            <person name="Zhu W."/>
        </authorList>
    </citation>
    <scope>NUCLEOTIDE SEQUENCE [LARGE SCALE GENOMIC DNA]</scope>
    <source>
        <strain evidence="2 4">LGM</strain>
    </source>
</reference>
<evidence type="ECO:0000313" key="3">
    <source>
        <dbReference type="Proteomes" id="UP000471052"/>
    </source>
</evidence>
<evidence type="ECO:0000313" key="2">
    <source>
        <dbReference type="EMBL" id="WBB06088.1"/>
    </source>
</evidence>
<protein>
    <submittedName>
        <fullName evidence="1">Uncharacterized protein</fullName>
    </submittedName>
</protein>
<dbReference type="EMBL" id="CP114883">
    <property type="protein sequence ID" value="WBB06088.1"/>
    <property type="molecule type" value="Genomic_DNA"/>
</dbReference>
<name>A0A6N7X182_STRAY</name>
<evidence type="ECO:0000313" key="1">
    <source>
        <dbReference type="EMBL" id="MST53371.1"/>
    </source>
</evidence>
<dbReference type="RefSeq" id="WP_154454541.1">
    <property type="nucleotide sequence ID" value="NZ_BRXN01000013.1"/>
</dbReference>
<dbReference type="EMBL" id="VUNP01000008">
    <property type="protein sequence ID" value="MST53371.1"/>
    <property type="molecule type" value="Genomic_DNA"/>
</dbReference>
<keyword evidence="4" id="KW-1185">Reference proteome</keyword>
<dbReference type="Proteomes" id="UP001212085">
    <property type="component" value="Chromosome"/>
</dbReference>
<reference evidence="1 3" key="1">
    <citation type="submission" date="2019-08" db="EMBL/GenBank/DDBJ databases">
        <title>In-depth cultivation of the pig gut microbiome towards novel bacterial diversity and tailored functional studies.</title>
        <authorList>
            <person name="Wylensek D."/>
            <person name="Hitch T.C.A."/>
            <person name="Clavel T."/>
        </authorList>
    </citation>
    <scope>NUCLEOTIDE SEQUENCE [LARGE SCALE GENOMIC DNA]</scope>
    <source>
        <strain evidence="1 3">BL-178-WT-3A</strain>
    </source>
</reference>
<dbReference type="OrthoDB" id="2237197at2"/>